<proteinExistence type="predicted"/>
<protein>
    <submittedName>
        <fullName evidence="2">Uncharacterized protein</fullName>
    </submittedName>
</protein>
<evidence type="ECO:0000313" key="3">
    <source>
        <dbReference type="Proteomes" id="UP000473574"/>
    </source>
</evidence>
<evidence type="ECO:0000313" key="2">
    <source>
        <dbReference type="EMBL" id="NEZ61970.1"/>
    </source>
</evidence>
<feature type="compositionally biased region" description="Basic and acidic residues" evidence="1">
    <location>
        <begin position="125"/>
        <end position="138"/>
    </location>
</feature>
<dbReference type="EMBL" id="QZCE01000001">
    <property type="protein sequence ID" value="NEZ61970.1"/>
    <property type="molecule type" value="Genomic_DNA"/>
</dbReference>
<comment type="caution">
    <text evidence="2">The sequence shown here is derived from an EMBL/GenBank/DDBJ whole genome shotgun (WGS) entry which is preliminary data.</text>
</comment>
<feature type="region of interest" description="Disordered" evidence="1">
    <location>
        <begin position="119"/>
        <end position="138"/>
    </location>
</feature>
<dbReference type="AlphaFoldDB" id="A0A6M0S167"/>
<organism evidence="2 3">
    <name type="scientific">Adonisia turfae CCMR0082</name>
    <dbReference type="NCBI Taxonomy" id="2304604"/>
    <lineage>
        <taxon>Bacteria</taxon>
        <taxon>Bacillati</taxon>
        <taxon>Cyanobacteriota</taxon>
        <taxon>Adonisia</taxon>
        <taxon>Adonisia turfae</taxon>
    </lineage>
</organism>
<dbReference type="RefSeq" id="WP_163660046.1">
    <property type="nucleotide sequence ID" value="NZ_QZCE01000001.1"/>
</dbReference>
<evidence type="ECO:0000256" key="1">
    <source>
        <dbReference type="SAM" id="MobiDB-lite"/>
    </source>
</evidence>
<sequence length="138" mass="15626">MTKPRIVVLIPNWNQLPDDYEVHQQAKGLGWYSSYTDEVPEIPGFRPVDELSTDGKLKRQGPWIISETPQSYEPGASDNYYEGVHTCICDYQPLPEVENPWMPVDGVDLSALGDDQLTDMGVKPEQFDEVRNRESVGV</sequence>
<dbReference type="Proteomes" id="UP000473574">
    <property type="component" value="Unassembled WGS sequence"/>
</dbReference>
<name>A0A6M0S167_9CYAN</name>
<reference evidence="2 3" key="1">
    <citation type="journal article" date="2020" name="Microb. Ecol.">
        <title>Ecogenomics of the Marine Benthic Filamentous Cyanobacterium Adonisia.</title>
        <authorList>
            <person name="Walter J.M."/>
            <person name="Coutinho F.H."/>
            <person name="Leomil L."/>
            <person name="Hargreaves P.I."/>
            <person name="Campeao M.E."/>
            <person name="Vieira V.V."/>
            <person name="Silva B.S."/>
            <person name="Fistarol G.O."/>
            <person name="Salomon P.S."/>
            <person name="Sawabe T."/>
            <person name="Mino S."/>
            <person name="Hosokawa M."/>
            <person name="Miyashita H."/>
            <person name="Maruyama F."/>
            <person name="van Verk M.C."/>
            <person name="Dutilh B.E."/>
            <person name="Thompson C.C."/>
            <person name="Thompson F.L."/>
        </authorList>
    </citation>
    <scope>NUCLEOTIDE SEQUENCE [LARGE SCALE GENOMIC DNA]</scope>
    <source>
        <strain evidence="2 3">CCMR0082</strain>
    </source>
</reference>
<gene>
    <name evidence="2" type="ORF">D0962_04140</name>
</gene>
<accession>A0A6M0S167</accession>